<sequence length="259" mass="29412">MLGFYRRRGSERKNYHFSIQKSHQTKFSQPSLFLFRLAVREASPLPLLFPWVFHLRDDSQISYWPWVLVFFLSLQGPAMVSSFLFHPCGGALKSRLWGGDEWSRGWSSPDVAFWFWICLRMADLDPLGVFPAVKLLQRPCLLYLRFCLCGILHICLFPSAVEFGRIFLRCLVLRGGFCAGSVLLSESVLLRRLLKEKSPFFAPSLVVASCSPEFSCSSGSSLAARWSLDCSASLHSRVFVTWFTWVFPLSLDLGCSSGL</sequence>
<evidence type="ECO:0000256" key="1">
    <source>
        <dbReference type="SAM" id="Phobius"/>
    </source>
</evidence>
<dbReference type="Gramene" id="Bo9g135210.1">
    <property type="protein sequence ID" value="Bo9g135210.1"/>
    <property type="gene ID" value="Bo9g135210"/>
</dbReference>
<reference evidence="2 3" key="1">
    <citation type="journal article" date="2014" name="Genome Biol.">
        <title>Transcriptome and methylome profiling reveals relics of genome dominance in the mesopolyploid Brassica oleracea.</title>
        <authorList>
            <person name="Parkin I.A."/>
            <person name="Koh C."/>
            <person name="Tang H."/>
            <person name="Robinson S.J."/>
            <person name="Kagale S."/>
            <person name="Clarke W.E."/>
            <person name="Town C.D."/>
            <person name="Nixon J."/>
            <person name="Krishnakumar V."/>
            <person name="Bidwell S.L."/>
            <person name="Denoeud F."/>
            <person name="Belcram H."/>
            <person name="Links M.G."/>
            <person name="Just J."/>
            <person name="Clarke C."/>
            <person name="Bender T."/>
            <person name="Huebert T."/>
            <person name="Mason A.S."/>
            <person name="Pires J.C."/>
            <person name="Barker G."/>
            <person name="Moore J."/>
            <person name="Walley P.G."/>
            <person name="Manoli S."/>
            <person name="Batley J."/>
            <person name="Edwards D."/>
            <person name="Nelson M.N."/>
            <person name="Wang X."/>
            <person name="Paterson A.H."/>
            <person name="King G."/>
            <person name="Bancroft I."/>
            <person name="Chalhoub B."/>
            <person name="Sharpe A.G."/>
        </authorList>
    </citation>
    <scope>NUCLEOTIDE SEQUENCE</scope>
    <source>
        <strain evidence="2 3">cv. TO1000</strain>
    </source>
</reference>
<dbReference type="Proteomes" id="UP000032141">
    <property type="component" value="Chromosome C9"/>
</dbReference>
<keyword evidence="1" id="KW-1133">Transmembrane helix</keyword>
<keyword evidence="3" id="KW-1185">Reference proteome</keyword>
<evidence type="ECO:0000313" key="3">
    <source>
        <dbReference type="Proteomes" id="UP000032141"/>
    </source>
</evidence>
<dbReference type="EnsemblPlants" id="Bo9g135210.1">
    <property type="protein sequence ID" value="Bo9g135210.1"/>
    <property type="gene ID" value="Bo9g135210"/>
</dbReference>
<feature type="transmembrane region" description="Helical" evidence="1">
    <location>
        <begin position="142"/>
        <end position="160"/>
    </location>
</feature>
<evidence type="ECO:0000313" key="2">
    <source>
        <dbReference type="EnsemblPlants" id="Bo9g135210.1"/>
    </source>
</evidence>
<name>A0A0D3ECF2_BRAOL</name>
<feature type="transmembrane region" description="Helical" evidence="1">
    <location>
        <begin position="63"/>
        <end position="85"/>
    </location>
</feature>
<reference evidence="2" key="2">
    <citation type="submission" date="2015-03" db="UniProtKB">
        <authorList>
            <consortium name="EnsemblPlants"/>
        </authorList>
    </citation>
    <scope>IDENTIFICATION</scope>
</reference>
<proteinExistence type="predicted"/>
<dbReference type="HOGENOM" id="CLU_1074972_0_0_1"/>
<protein>
    <recommendedName>
        <fullName evidence="4">Transmembrane protein</fullName>
    </recommendedName>
</protein>
<organism evidence="2 3">
    <name type="scientific">Brassica oleracea var. oleracea</name>
    <dbReference type="NCBI Taxonomy" id="109376"/>
    <lineage>
        <taxon>Eukaryota</taxon>
        <taxon>Viridiplantae</taxon>
        <taxon>Streptophyta</taxon>
        <taxon>Embryophyta</taxon>
        <taxon>Tracheophyta</taxon>
        <taxon>Spermatophyta</taxon>
        <taxon>Magnoliopsida</taxon>
        <taxon>eudicotyledons</taxon>
        <taxon>Gunneridae</taxon>
        <taxon>Pentapetalae</taxon>
        <taxon>rosids</taxon>
        <taxon>malvids</taxon>
        <taxon>Brassicales</taxon>
        <taxon>Brassicaceae</taxon>
        <taxon>Brassiceae</taxon>
        <taxon>Brassica</taxon>
    </lineage>
</organism>
<keyword evidence="1" id="KW-0472">Membrane</keyword>
<dbReference type="AlphaFoldDB" id="A0A0D3ECF2"/>
<keyword evidence="1" id="KW-0812">Transmembrane</keyword>
<accession>A0A0D3ECF2</accession>
<evidence type="ECO:0008006" key="4">
    <source>
        <dbReference type="Google" id="ProtNLM"/>
    </source>
</evidence>